<reference evidence="2" key="1">
    <citation type="submission" date="2023-10" db="EMBL/GenBank/DDBJ databases">
        <title>Genome assembly of Pristionchus species.</title>
        <authorList>
            <person name="Yoshida K."/>
            <person name="Sommer R.J."/>
        </authorList>
    </citation>
    <scope>NUCLEOTIDE SEQUENCE</scope>
    <source>
        <strain evidence="2">RS5133</strain>
    </source>
</reference>
<dbReference type="Proteomes" id="UP001432322">
    <property type="component" value="Unassembled WGS sequence"/>
</dbReference>
<accession>A0AAV5X170</accession>
<keyword evidence="3" id="KW-1185">Reference proteome</keyword>
<evidence type="ECO:0000313" key="3">
    <source>
        <dbReference type="Proteomes" id="UP001432322"/>
    </source>
</evidence>
<name>A0AAV5X170_9BILA</name>
<protein>
    <recommendedName>
        <fullName evidence="4">Zinc finger protein</fullName>
    </recommendedName>
</protein>
<evidence type="ECO:0000313" key="2">
    <source>
        <dbReference type="EMBL" id="GMT37116.1"/>
    </source>
</evidence>
<dbReference type="AlphaFoldDB" id="A0AAV5X170"/>
<evidence type="ECO:0000313" key="1">
    <source>
        <dbReference type="EMBL" id="GMT24232.1"/>
    </source>
</evidence>
<organism evidence="2 3">
    <name type="scientific">Pristionchus fissidentatus</name>
    <dbReference type="NCBI Taxonomy" id="1538716"/>
    <lineage>
        <taxon>Eukaryota</taxon>
        <taxon>Metazoa</taxon>
        <taxon>Ecdysozoa</taxon>
        <taxon>Nematoda</taxon>
        <taxon>Chromadorea</taxon>
        <taxon>Rhabditida</taxon>
        <taxon>Rhabditina</taxon>
        <taxon>Diplogasteromorpha</taxon>
        <taxon>Diplogasteroidea</taxon>
        <taxon>Neodiplogasteridae</taxon>
        <taxon>Pristionchus</taxon>
    </lineage>
</organism>
<dbReference type="EMBL" id="BTSY01000045">
    <property type="protein sequence ID" value="GMT37116.1"/>
    <property type="molecule type" value="Genomic_DNA"/>
</dbReference>
<comment type="caution">
    <text evidence="2">The sequence shown here is derived from an EMBL/GenBank/DDBJ whole genome shotgun (WGS) entry which is preliminary data.</text>
</comment>
<feature type="non-terminal residue" evidence="2">
    <location>
        <position position="1"/>
    </location>
</feature>
<gene>
    <name evidence="1" type="ORF">PFISCL1PPCAC_15529</name>
    <name evidence="2" type="ORF">PFISCL1PPCAC_28413</name>
</gene>
<proteinExistence type="predicted"/>
<dbReference type="EMBL" id="BTSY01000004">
    <property type="protein sequence ID" value="GMT24232.1"/>
    <property type="molecule type" value="Genomic_DNA"/>
</dbReference>
<evidence type="ECO:0008006" key="4">
    <source>
        <dbReference type="Google" id="ProtNLM"/>
    </source>
</evidence>
<feature type="non-terminal residue" evidence="2">
    <location>
        <position position="79"/>
    </location>
</feature>
<sequence>HESQSDGHEHEDIGEMTTCASASLIRIDEDAPIRRRSDPKTTPKCFLCEKYPKTVSGYIQHLQKHHRTSLVKPGFDSLS</sequence>